<dbReference type="PANTHER" id="PTHR32176">
    <property type="entry name" value="XYLOSE ISOMERASE"/>
    <property type="match status" value="1"/>
</dbReference>
<keyword evidence="4" id="KW-1185">Reference proteome</keyword>
<evidence type="ECO:0000313" key="3">
    <source>
        <dbReference type="EMBL" id="CAD8091861.1"/>
    </source>
</evidence>
<dbReference type="CDD" id="cd07199">
    <property type="entry name" value="Pat17_PNPLA8_PNPLA9_like"/>
    <property type="match status" value="1"/>
</dbReference>
<dbReference type="GO" id="GO:0047372">
    <property type="term" value="F:monoacylglycerol lipase activity"/>
    <property type="evidence" value="ECO:0007669"/>
    <property type="project" value="TreeGrafter"/>
</dbReference>
<dbReference type="InterPro" id="IPR002641">
    <property type="entry name" value="PNPLA_dom"/>
</dbReference>
<keyword evidence="1" id="KW-0443">Lipid metabolism</keyword>
<evidence type="ECO:0000256" key="1">
    <source>
        <dbReference type="PROSITE-ProRule" id="PRU01161"/>
    </source>
</evidence>
<keyword evidence="1" id="KW-0378">Hydrolase</keyword>
<feature type="active site" description="Proton acceptor" evidence="1">
    <location>
        <position position="612"/>
    </location>
</feature>
<accession>A0A8S1NNJ9</accession>
<dbReference type="EMBL" id="CAJJDN010000058">
    <property type="protein sequence ID" value="CAD8091861.1"/>
    <property type="molecule type" value="Genomic_DNA"/>
</dbReference>
<dbReference type="AlphaFoldDB" id="A0A8S1NNJ9"/>
<dbReference type="GO" id="GO:0004620">
    <property type="term" value="F:phospholipase activity"/>
    <property type="evidence" value="ECO:0007669"/>
    <property type="project" value="TreeGrafter"/>
</dbReference>
<feature type="short sequence motif" description="GXGXXG" evidence="1">
    <location>
        <begin position="433"/>
        <end position="438"/>
    </location>
</feature>
<dbReference type="Pfam" id="PF01734">
    <property type="entry name" value="Patatin"/>
    <property type="match status" value="1"/>
</dbReference>
<name>A0A8S1NNJ9_9CILI</name>
<feature type="short sequence motif" description="GXSXG" evidence="1">
    <location>
        <begin position="465"/>
        <end position="469"/>
    </location>
</feature>
<dbReference type="PROSITE" id="PS51635">
    <property type="entry name" value="PNPLA"/>
    <property type="match status" value="1"/>
</dbReference>
<evidence type="ECO:0000313" key="4">
    <source>
        <dbReference type="Proteomes" id="UP000692954"/>
    </source>
</evidence>
<evidence type="ECO:0000259" key="2">
    <source>
        <dbReference type="PROSITE" id="PS51635"/>
    </source>
</evidence>
<protein>
    <recommendedName>
        <fullName evidence="2">PNPLA domain-containing protein</fullName>
    </recommendedName>
</protein>
<dbReference type="GO" id="GO:0016042">
    <property type="term" value="P:lipid catabolic process"/>
    <property type="evidence" value="ECO:0007669"/>
    <property type="project" value="UniProtKB-UniRule"/>
</dbReference>
<feature type="domain" description="PNPLA" evidence="2">
    <location>
        <begin position="429"/>
        <end position="625"/>
    </location>
</feature>
<dbReference type="Proteomes" id="UP000692954">
    <property type="component" value="Unassembled WGS sequence"/>
</dbReference>
<keyword evidence="1" id="KW-0442">Lipid degradation</keyword>
<dbReference type="PANTHER" id="PTHR32176:SF92">
    <property type="entry name" value="XYLOSE ISOMERASE"/>
    <property type="match status" value="1"/>
</dbReference>
<dbReference type="FunFam" id="3.40.1090.10:FF:000065">
    <property type="entry name" value="Patatin"/>
    <property type="match status" value="1"/>
</dbReference>
<organism evidence="3 4">
    <name type="scientific">Paramecium sonneborni</name>
    <dbReference type="NCBI Taxonomy" id="65129"/>
    <lineage>
        <taxon>Eukaryota</taxon>
        <taxon>Sar</taxon>
        <taxon>Alveolata</taxon>
        <taxon>Ciliophora</taxon>
        <taxon>Intramacronucleata</taxon>
        <taxon>Oligohymenophorea</taxon>
        <taxon>Peniculida</taxon>
        <taxon>Parameciidae</taxon>
        <taxon>Paramecium</taxon>
    </lineage>
</organism>
<gene>
    <name evidence="3" type="ORF">PSON_ATCC_30995.1.T0580095</name>
</gene>
<dbReference type="OrthoDB" id="289657at2759"/>
<reference evidence="3" key="1">
    <citation type="submission" date="2021-01" db="EMBL/GenBank/DDBJ databases">
        <authorList>
            <consortium name="Genoscope - CEA"/>
            <person name="William W."/>
        </authorList>
    </citation>
    <scope>NUCLEOTIDE SEQUENCE</scope>
</reference>
<sequence length="758" mass="87009">MLKNRGQERIKMLDQFLSDFNSTIHLINEEQDLKIKQIAQQFFLNIESLTIPCSKEDIIEKIAQLIRQIQYYRTTLNISFTNLKVIGNQIIGKFFEKIQRNDKPIHIQQIDFSGNSLERENLKNIFQVNNIIQVNIQQLILRNAGIDDKILLDIAEHFWVCENLKLIDLSQNQLTKKSLNKLFDDGKKLAKIPLNNINLSGNKIGDANFNVLAEIEEKQWQCKEQNMLYLKSLILKNCFLEDQDIQPFCNFVAQSYVLQILDIRKNSFSQEGMELLSKSIGKSKSLTTLYYENNIKTSQAILVQEIMKNCHLSNLEIIQQHQEHFNEEFLKILNYPHLKNLEITLGDISKQQIKQLEQLLKSNISLIKFKLNINNKEIKQRTFYKLGIQKIKNIMEIKEQCNQDIYLNDPFYRQDTLRIDVQDYCQMGLSIDGGGIRGLMPATIINYICNEIKKEPYQIFDCIGGTSIGGILALAMTGTQDGIHPLADKDQLIKFFTEDGKIIFDQQKRGVWTLMNKSKYDAKGIESVLQRYAGTAKLSETLPHTNVIVTAVKLQKHKGDNMAKVFSSRKAKLDLTENFLIKDVGRATSAAPTYFPAAQIKSLAGKEYQFIDGGVGKNNPANLVLDDLKKGMLNKDKDNFFVLSISTGVSKQKQHLQVDEGIMGVVRILDAFGVSNQDFVDLELKKNQGKYLRIVPEYNLPENQAQLDCTDIKILEEYQSAATLAANQFLEQEKFGQYQDKTFIKWLEENTARRLESL</sequence>
<comment type="caution">
    <text evidence="3">The sequence shown here is derived from an EMBL/GenBank/DDBJ whole genome shotgun (WGS) entry which is preliminary data.</text>
</comment>
<proteinExistence type="predicted"/>
<feature type="short sequence motif" description="DGA/G" evidence="1">
    <location>
        <begin position="612"/>
        <end position="614"/>
    </location>
</feature>
<feature type="active site" description="Nucleophile" evidence="1">
    <location>
        <position position="467"/>
    </location>
</feature>